<keyword evidence="4" id="KW-1185">Reference proteome</keyword>
<dbReference type="PANTHER" id="PTHR30489">
    <property type="entry name" value="LIPOPROTEIN-RELEASING SYSTEM TRANSMEMBRANE PROTEIN LOLE"/>
    <property type="match status" value="1"/>
</dbReference>
<dbReference type="InterPro" id="IPR025857">
    <property type="entry name" value="MacB_PCD"/>
</dbReference>
<gene>
    <name evidence="3" type="ORF">K0U00_42055</name>
</gene>
<keyword evidence="1" id="KW-0472">Membrane</keyword>
<feature type="non-terminal residue" evidence="3">
    <location>
        <position position="283"/>
    </location>
</feature>
<feature type="non-terminal residue" evidence="3">
    <location>
        <position position="1"/>
    </location>
</feature>
<feature type="transmembrane region" description="Helical" evidence="1">
    <location>
        <begin position="257"/>
        <end position="282"/>
    </location>
</feature>
<accession>A0ABS7CIZ6</accession>
<comment type="caution">
    <text evidence="3">The sequence shown here is derived from an EMBL/GenBank/DDBJ whole genome shotgun (WGS) entry which is preliminary data.</text>
</comment>
<dbReference type="InterPro" id="IPR051447">
    <property type="entry name" value="Lipoprotein-release_system"/>
</dbReference>
<evidence type="ECO:0000259" key="2">
    <source>
        <dbReference type="Pfam" id="PF12704"/>
    </source>
</evidence>
<feature type="domain" description="MacB-like periplasmic core" evidence="2">
    <location>
        <begin position="17"/>
        <end position="180"/>
    </location>
</feature>
<evidence type="ECO:0000256" key="1">
    <source>
        <dbReference type="SAM" id="Phobius"/>
    </source>
</evidence>
<dbReference type="PANTHER" id="PTHR30489:SF0">
    <property type="entry name" value="LIPOPROTEIN-RELEASING SYSTEM TRANSMEMBRANE PROTEIN LOLE"/>
    <property type="match status" value="1"/>
</dbReference>
<dbReference type="Pfam" id="PF12704">
    <property type="entry name" value="MacB_PCD"/>
    <property type="match status" value="1"/>
</dbReference>
<organism evidence="3 4">
    <name type="scientific">Paenibacillus sepulcri</name>
    <dbReference type="NCBI Taxonomy" id="359917"/>
    <lineage>
        <taxon>Bacteria</taxon>
        <taxon>Bacillati</taxon>
        <taxon>Bacillota</taxon>
        <taxon>Bacilli</taxon>
        <taxon>Bacillales</taxon>
        <taxon>Paenibacillaceae</taxon>
        <taxon>Paenibacillus</taxon>
    </lineage>
</organism>
<evidence type="ECO:0000313" key="4">
    <source>
        <dbReference type="Proteomes" id="UP001519887"/>
    </source>
</evidence>
<dbReference type="EMBL" id="JAHZIK010002376">
    <property type="protein sequence ID" value="MBW7460670.1"/>
    <property type="molecule type" value="Genomic_DNA"/>
</dbReference>
<protein>
    <submittedName>
        <fullName evidence="3">ABC transporter permease</fullName>
    </submittedName>
</protein>
<proteinExistence type="predicted"/>
<evidence type="ECO:0000313" key="3">
    <source>
        <dbReference type="EMBL" id="MBW7460670.1"/>
    </source>
</evidence>
<feature type="transmembrane region" description="Helical" evidence="1">
    <location>
        <begin position="211"/>
        <end position="237"/>
    </location>
</feature>
<reference evidence="3 4" key="1">
    <citation type="submission" date="2021-07" db="EMBL/GenBank/DDBJ databases">
        <title>Paenibacillus radiodurans sp. nov., isolated from the southeastern edge of Tengger Desert.</title>
        <authorList>
            <person name="Zhang G."/>
        </authorList>
    </citation>
    <scope>NUCLEOTIDE SEQUENCE [LARGE SCALE GENOMIC DNA]</scope>
    <source>
        <strain evidence="3 4">CCM 7311</strain>
    </source>
</reference>
<keyword evidence="1" id="KW-1133">Transmembrane helix</keyword>
<dbReference type="Proteomes" id="UP001519887">
    <property type="component" value="Unassembled WGS sequence"/>
</dbReference>
<sequence length="283" mass="31319">AKPKVITYTEPSFIQMTELAGVDKAARVFRKPDASFSASGGDSATTLYGIDTLDFGNVSWMRSGLLDHHINSYLNLIASDPKAVLISRSIADKYQVKPGDPISVKWSGLDNAGFTVYGIIDYWPGWNPLPVGGVSEDQDDENVRLPNLIVGHLSYIQNHLALEPYEVWIKLKEDATSKVIYDDLIKKEIPVEELVDANQQLIRSKNDPFRLAINGVMTLGFVISMMISFFGFLLFWVLTLAGRTLQFGILRAMGISFMQIIGMLLSEQLLTSAAAILMGVWIG</sequence>
<keyword evidence="1" id="KW-0812">Transmembrane</keyword>
<name>A0ABS7CIZ6_9BACL</name>